<evidence type="ECO:0000259" key="2">
    <source>
        <dbReference type="PROSITE" id="PS51205"/>
    </source>
</evidence>
<feature type="region of interest" description="Disordered" evidence="1">
    <location>
        <begin position="141"/>
        <end position="199"/>
    </location>
</feature>
<organism evidence="3 4">
    <name type="scientific">Reticulomyxa filosa</name>
    <dbReference type="NCBI Taxonomy" id="46433"/>
    <lineage>
        <taxon>Eukaryota</taxon>
        <taxon>Sar</taxon>
        <taxon>Rhizaria</taxon>
        <taxon>Retaria</taxon>
        <taxon>Foraminifera</taxon>
        <taxon>Monothalamids</taxon>
        <taxon>Reticulomyxidae</taxon>
        <taxon>Reticulomyxa</taxon>
    </lineage>
</organism>
<dbReference type="InterPro" id="IPR037191">
    <property type="entry name" value="VPS9_dom_sf"/>
</dbReference>
<feature type="compositionally biased region" description="Acidic residues" evidence="1">
    <location>
        <begin position="174"/>
        <end position="188"/>
    </location>
</feature>
<proteinExistence type="predicted"/>
<keyword evidence="3" id="KW-0396">Initiation factor</keyword>
<dbReference type="OrthoDB" id="10264848at2759"/>
<dbReference type="EMBL" id="ASPP01000168">
    <property type="protein sequence ID" value="ETO36899.1"/>
    <property type="molecule type" value="Genomic_DNA"/>
</dbReference>
<evidence type="ECO:0000313" key="4">
    <source>
        <dbReference type="Proteomes" id="UP000023152"/>
    </source>
</evidence>
<protein>
    <submittedName>
        <fullName evidence="3">Transcription initiation factor TFIID subunit</fullName>
    </submittedName>
</protein>
<dbReference type="Pfam" id="PF02204">
    <property type="entry name" value="VPS9"/>
    <property type="match status" value="1"/>
</dbReference>
<name>X6PFW0_RETFI</name>
<keyword evidence="3" id="KW-0648">Protein biosynthesis</keyword>
<feature type="domain" description="VPS9" evidence="2">
    <location>
        <begin position="213"/>
        <end position="346"/>
    </location>
</feature>
<gene>
    <name evidence="3" type="ORF">RFI_00163</name>
</gene>
<dbReference type="InterPro" id="IPR003123">
    <property type="entry name" value="VPS9"/>
</dbReference>
<dbReference type="AlphaFoldDB" id="X6PFW0"/>
<evidence type="ECO:0000256" key="1">
    <source>
        <dbReference type="SAM" id="MobiDB-lite"/>
    </source>
</evidence>
<accession>X6PFW0</accession>
<keyword evidence="4" id="KW-1185">Reference proteome</keyword>
<comment type="caution">
    <text evidence="3">The sequence shown here is derived from an EMBL/GenBank/DDBJ whole genome shotgun (WGS) entry which is preliminary data.</text>
</comment>
<reference evidence="3 4" key="1">
    <citation type="journal article" date="2013" name="Curr. Biol.">
        <title>The Genome of the Foraminiferan Reticulomyxa filosa.</title>
        <authorList>
            <person name="Glockner G."/>
            <person name="Hulsmann N."/>
            <person name="Schleicher M."/>
            <person name="Noegel A.A."/>
            <person name="Eichinger L."/>
            <person name="Gallinger C."/>
            <person name="Pawlowski J."/>
            <person name="Sierra R."/>
            <person name="Euteneuer U."/>
            <person name="Pillet L."/>
            <person name="Moustafa A."/>
            <person name="Platzer M."/>
            <person name="Groth M."/>
            <person name="Szafranski K."/>
            <person name="Schliwa M."/>
        </authorList>
    </citation>
    <scope>NUCLEOTIDE SEQUENCE [LARGE SCALE GENOMIC DNA]</scope>
</reference>
<sequence>MNTGQIDGQLISSAYLQDPTIESDNNSHFLLSSLSGVSERNKSSFKSLSQPSSPAPPIIFPPSTTTITTTKALVHTNQRLVPKPSNQIKRPSALPAMQSCFDQLWKMRSCHEPLEKGCCLLKLKEMIVNCIDRYRLTKEQERNNDTDDDDDDDDDDDNDNNGDKGKNKNRNGNDDDDDDDDDNEDEEHDQTNVGNGNAAKLSFDLHSANLRKLTQDDNEDLYRSVVSIISDDNVETTVRHAPPIIDQPKKKKKKTKSAKPKMKEMLMYDKTKDIYVYVHNFVGADDMIPFFAYCLVKSQLPSVFAEIAFVDAFLDEESEQTEMGSSLSLVKFFFIFTFVFFSFQILTT</sequence>
<feature type="compositionally biased region" description="Acidic residues" evidence="1">
    <location>
        <begin position="146"/>
        <end position="160"/>
    </location>
</feature>
<dbReference type="Proteomes" id="UP000023152">
    <property type="component" value="Unassembled WGS sequence"/>
</dbReference>
<evidence type="ECO:0000313" key="3">
    <source>
        <dbReference type="EMBL" id="ETO36899.1"/>
    </source>
</evidence>
<dbReference type="SUPFAM" id="SSF109993">
    <property type="entry name" value="VPS9 domain"/>
    <property type="match status" value="1"/>
</dbReference>
<dbReference type="PROSITE" id="PS51205">
    <property type="entry name" value="VPS9"/>
    <property type="match status" value="1"/>
</dbReference>
<dbReference type="GO" id="GO:0003743">
    <property type="term" value="F:translation initiation factor activity"/>
    <property type="evidence" value="ECO:0007669"/>
    <property type="project" value="UniProtKB-KW"/>
</dbReference>
<dbReference type="Gene3D" id="1.20.1050.80">
    <property type="entry name" value="VPS9 domain"/>
    <property type="match status" value="1"/>
</dbReference>